<evidence type="ECO:0008006" key="5">
    <source>
        <dbReference type="Google" id="ProtNLM"/>
    </source>
</evidence>
<feature type="transmembrane region" description="Helical" evidence="2">
    <location>
        <begin position="124"/>
        <end position="144"/>
    </location>
</feature>
<sequence length="151" mass="17460">MQEPGPGEVEVLEDNGKQYPPKWIPVHRKEPPENLPEDEEKPNQELYYFKQDMSLLLCNLVLFCINLDILREEMSLVDLIRTDSIIMLSVSIALQVVLVLIMVLNSSLFENYFKPLNSNILNNLSLSTIVVLLIINATIWVYYISEIKSFF</sequence>
<feature type="transmembrane region" description="Helical" evidence="2">
    <location>
        <begin position="82"/>
        <end position="104"/>
    </location>
</feature>
<evidence type="ECO:0000313" key="3">
    <source>
        <dbReference type="EnsemblMetazoa" id="XP_014245121.1"/>
    </source>
</evidence>
<name>A0A8I6RFD1_CIMLE</name>
<keyword evidence="4" id="KW-1185">Reference proteome</keyword>
<dbReference type="EnsemblMetazoa" id="XM_014389635.2">
    <property type="protein sequence ID" value="XP_014245121.1"/>
    <property type="gene ID" value="LOC106664179"/>
</dbReference>
<dbReference type="GeneID" id="106664179"/>
<keyword evidence="2" id="KW-0812">Transmembrane</keyword>
<feature type="transmembrane region" description="Helical" evidence="2">
    <location>
        <begin position="53"/>
        <end position="70"/>
    </location>
</feature>
<feature type="region of interest" description="Disordered" evidence="1">
    <location>
        <begin position="1"/>
        <end position="39"/>
    </location>
</feature>
<proteinExistence type="predicted"/>
<dbReference type="KEGG" id="clec:106664179"/>
<keyword evidence="2" id="KW-1133">Transmembrane helix</keyword>
<protein>
    <recommendedName>
        <fullName evidence="5">Ninjurin</fullName>
    </recommendedName>
</protein>
<evidence type="ECO:0000256" key="2">
    <source>
        <dbReference type="SAM" id="Phobius"/>
    </source>
</evidence>
<evidence type="ECO:0000256" key="1">
    <source>
        <dbReference type="SAM" id="MobiDB-lite"/>
    </source>
</evidence>
<dbReference type="AlphaFoldDB" id="A0A8I6RFD1"/>
<accession>A0A8I6RFD1</accession>
<dbReference type="RefSeq" id="XP_014245121.1">
    <property type="nucleotide sequence ID" value="XM_014389635.2"/>
</dbReference>
<reference evidence="3" key="1">
    <citation type="submission" date="2022-01" db="UniProtKB">
        <authorList>
            <consortium name="EnsemblMetazoa"/>
        </authorList>
    </citation>
    <scope>IDENTIFICATION</scope>
</reference>
<keyword evidence="2" id="KW-0472">Membrane</keyword>
<dbReference type="Proteomes" id="UP000494040">
    <property type="component" value="Unassembled WGS sequence"/>
</dbReference>
<organism evidence="3 4">
    <name type="scientific">Cimex lectularius</name>
    <name type="common">Bed bug</name>
    <name type="synonym">Acanthia lectularia</name>
    <dbReference type="NCBI Taxonomy" id="79782"/>
    <lineage>
        <taxon>Eukaryota</taxon>
        <taxon>Metazoa</taxon>
        <taxon>Ecdysozoa</taxon>
        <taxon>Arthropoda</taxon>
        <taxon>Hexapoda</taxon>
        <taxon>Insecta</taxon>
        <taxon>Pterygota</taxon>
        <taxon>Neoptera</taxon>
        <taxon>Paraneoptera</taxon>
        <taxon>Hemiptera</taxon>
        <taxon>Heteroptera</taxon>
        <taxon>Panheteroptera</taxon>
        <taxon>Cimicomorpha</taxon>
        <taxon>Cimicidae</taxon>
        <taxon>Cimex</taxon>
    </lineage>
</organism>
<evidence type="ECO:0000313" key="4">
    <source>
        <dbReference type="Proteomes" id="UP000494040"/>
    </source>
</evidence>
<dbReference type="OrthoDB" id="10487535at2759"/>